<feature type="compositionally biased region" description="Low complexity" evidence="2">
    <location>
        <begin position="225"/>
        <end position="243"/>
    </location>
</feature>
<feature type="compositionally biased region" description="Basic residues" evidence="2">
    <location>
        <begin position="244"/>
        <end position="263"/>
    </location>
</feature>
<feature type="compositionally biased region" description="Polar residues" evidence="2">
    <location>
        <begin position="1026"/>
        <end position="1038"/>
    </location>
</feature>
<protein>
    <submittedName>
        <fullName evidence="3">Uncharacterized protein</fullName>
    </submittedName>
</protein>
<feature type="region of interest" description="Disordered" evidence="2">
    <location>
        <begin position="1"/>
        <end position="81"/>
    </location>
</feature>
<feature type="compositionally biased region" description="Polar residues" evidence="2">
    <location>
        <begin position="1441"/>
        <end position="1450"/>
    </location>
</feature>
<feature type="compositionally biased region" description="Low complexity" evidence="2">
    <location>
        <begin position="1621"/>
        <end position="1654"/>
    </location>
</feature>
<feature type="compositionally biased region" description="Low complexity" evidence="2">
    <location>
        <begin position="1451"/>
        <end position="1462"/>
    </location>
</feature>
<feature type="compositionally biased region" description="Low complexity" evidence="2">
    <location>
        <begin position="1583"/>
        <end position="1595"/>
    </location>
</feature>
<organism evidence="3 4">
    <name type="scientific">Decorospora gaudefroyi</name>
    <dbReference type="NCBI Taxonomy" id="184978"/>
    <lineage>
        <taxon>Eukaryota</taxon>
        <taxon>Fungi</taxon>
        <taxon>Dikarya</taxon>
        <taxon>Ascomycota</taxon>
        <taxon>Pezizomycotina</taxon>
        <taxon>Dothideomycetes</taxon>
        <taxon>Pleosporomycetidae</taxon>
        <taxon>Pleosporales</taxon>
        <taxon>Pleosporineae</taxon>
        <taxon>Pleosporaceae</taxon>
        <taxon>Decorospora</taxon>
    </lineage>
</organism>
<reference evidence="3" key="1">
    <citation type="submission" date="2020-01" db="EMBL/GenBank/DDBJ databases">
        <authorList>
            <consortium name="DOE Joint Genome Institute"/>
            <person name="Haridas S."/>
            <person name="Albert R."/>
            <person name="Binder M."/>
            <person name="Bloem J."/>
            <person name="Labutti K."/>
            <person name="Salamov A."/>
            <person name="Andreopoulos B."/>
            <person name="Baker S.E."/>
            <person name="Barry K."/>
            <person name="Bills G."/>
            <person name="Bluhm B.H."/>
            <person name="Cannon C."/>
            <person name="Castanera R."/>
            <person name="Culley D.E."/>
            <person name="Daum C."/>
            <person name="Ezra D."/>
            <person name="Gonzalez J.B."/>
            <person name="Henrissat B."/>
            <person name="Kuo A."/>
            <person name="Liang C."/>
            <person name="Lipzen A."/>
            <person name="Lutzoni F."/>
            <person name="Magnuson J."/>
            <person name="Mondo S."/>
            <person name="Nolan M."/>
            <person name="Ohm R."/>
            <person name="Pangilinan J."/>
            <person name="Park H.-J."/>
            <person name="Ramirez L."/>
            <person name="Alfaro M."/>
            <person name="Sun H."/>
            <person name="Tritt A."/>
            <person name="Yoshinaga Y."/>
            <person name="Zwiers L.-H."/>
            <person name="Turgeon B.G."/>
            <person name="Goodwin S.B."/>
            <person name="Spatafora J.W."/>
            <person name="Crous P.W."/>
            <person name="Grigoriev I.V."/>
        </authorList>
    </citation>
    <scope>NUCLEOTIDE SEQUENCE</scope>
    <source>
        <strain evidence="3">P77</strain>
    </source>
</reference>
<accession>A0A6A5JX21</accession>
<evidence type="ECO:0000256" key="1">
    <source>
        <dbReference type="SAM" id="Coils"/>
    </source>
</evidence>
<feature type="region of interest" description="Disordered" evidence="2">
    <location>
        <begin position="1409"/>
        <end position="1492"/>
    </location>
</feature>
<feature type="compositionally biased region" description="Basic and acidic residues" evidence="2">
    <location>
        <begin position="1557"/>
        <end position="1580"/>
    </location>
</feature>
<gene>
    <name evidence="3" type="ORF">BDW02DRAFT_561435</name>
</gene>
<dbReference type="OrthoDB" id="3695378at2759"/>
<sequence length="1690" mass="187976">MVPGKQPARRKPSRLRHEIRPDSTDDERDCKKHVVHIPDSDIAVPQTQIAYDDHASDSGRGLDNDVEDGEPLSPGSAAVLERNLVTKKTETPESNSYTFKLLSKEVLGLGDTSASSSPSFFSFTRTRKAPSKTPPKEEVATLQSTTHVSLVPPTSAQREEQVAKADGANTTAASSHLDVTDNGQQDAPDALGVHDTTGPLPSLYGSGNGQLHEQIGRLRSGQLEAASGPPSSAQSVQQPVSGVKKIRIVKRGNRAKKGLHSKQRGGPWPPRSSNTIEQTDQTVTTHEQMPETFADPHDVSQVEPQDDWLHTFSEHDGKPPPTTHDSQNNGHSDSTPQNFGHENAQHHTQPSENAPGVLQTMFGGVPGAPAQSVYQTNPEHTSHIAFNQSPLVKPKKQTFEAADVQAVVPLCEDNPSQHTAIPALQTKSHDSSHQVNRPIDNGLDHTIRSVQPRVEIPAGQHASQRQEADAILRGISDRGGVHRVGKPRKTIVAVNGNLSHGQGPSVSLDFESSLGNLRLAIEAEKSQMQYEHTTALKRQKECSDLLRELVGAQAGTIANWKQKHHDLAGTLTRVTEKAKTNQRYVTGLQNDYEKLQKSFTSFYDENKKTLQAKIAEIEKEKDYLRREFDATIEKMVKSQRNLKSAVEDLYVRFVLSDSKRKDLAENLCKQEAICQEERQKRNDLEKQLLSGVESMQRQFRDSSTALINKIDLLQASANKQAANDDQDAGINECLSLLRKLQSTPFLTAKAVQKAEGMLRFINERMDSGFSALSAIVKCKPERNTELQDFIKQQLQCLQTEMGKYEDVVAENRKEKALNENLKKRLEAQEQHSSELEEQIKALQKTELDIRAHSSQLQSELHNLGDISKNSQTERSEVEQGMADLREQLRKAEEYLQTANANNEKAAQVQKSLQQEGAKYKVFPHVGIFTAHFSDKPQNCENDARMREKITQDFRRNLTEKEDHFKSEFCRLKLESEGKEQLLQNLHNELHGANDQLEQLSKRIETLESDLHDARKEQLATEAKLKVTQQASPLKSTEMASLKEQLRQQTEELESRTRAYAELERQCANANSRATDIQASNNQLQAQVSQQLSAIENMRQETDRHVSEAQQDAQSTIQLVRDKASILEQEKQNLLSGLEQARANEAKLNNALSTLSVDEENMRQQLAELRTARDAKDADIARIQADAAEQNRELAKDHSTEIYKWSRRLTQTDAALKEAEARSRLVEDQFQAKIAADRKLAEEQLLQVEHRYQAALQAAEKQINLSQGYASQSSVVEGKPRKALQNIHSGDNRKKVNRQNHSVLNIVGPLRARSTQASEPSPLFRAEVSQIEEPGHFPTLFEENARAENSLDEEDDLLLVGHRSDPISETQDVRGPSMLQEVFDEKLAQASHYDKERHDTSSTGFTSIASEELTQMHRDTQSMPTTMLRGRDHSSSEEHSSQKMTGETLPQSDSISMAGSGSSDSHDRPRSQANTASRMMPPPDNGSHHVQSRNQIEGVGIKTFSRDRMIDIAGARLSSSGTSTPDFVHPPSSASRQTYSKHDLRNSARDGSQQRTSRGIEQRQTEKRKCATERDTADKKQRTSSQSHSVVSSSSSRKNFPYTARSPDAGPRSNKQTGPAYSHKSSSAMSNSKNQASSSSSQTRTSAHPLSSSDLDSSRRRMPQSSQMQAVAATGRTSSRLTRSKSMYGTG</sequence>
<feature type="compositionally biased region" description="Low complexity" evidence="2">
    <location>
        <begin position="113"/>
        <end position="123"/>
    </location>
</feature>
<feature type="coiled-coil region" evidence="1">
    <location>
        <begin position="600"/>
        <end position="634"/>
    </location>
</feature>
<feature type="coiled-coil region" evidence="1">
    <location>
        <begin position="794"/>
        <end position="845"/>
    </location>
</feature>
<feature type="compositionally biased region" description="Polar residues" evidence="2">
    <location>
        <begin position="271"/>
        <end position="285"/>
    </location>
</feature>
<dbReference type="EMBL" id="ML975453">
    <property type="protein sequence ID" value="KAF1829285.1"/>
    <property type="molecule type" value="Genomic_DNA"/>
</dbReference>
<name>A0A6A5JX21_9PLEO</name>
<feature type="compositionally biased region" description="Polar residues" evidence="2">
    <location>
        <begin position="141"/>
        <end position="156"/>
    </location>
</feature>
<feature type="region of interest" description="Disordered" evidence="2">
    <location>
        <begin position="310"/>
        <end position="374"/>
    </location>
</feature>
<feature type="compositionally biased region" description="Basic and acidic residues" evidence="2">
    <location>
        <begin position="51"/>
        <end position="63"/>
    </location>
</feature>
<feature type="region of interest" description="Disordered" evidence="2">
    <location>
        <begin position="860"/>
        <end position="879"/>
    </location>
</feature>
<feature type="compositionally biased region" description="Polar residues" evidence="2">
    <location>
        <begin position="1674"/>
        <end position="1690"/>
    </location>
</feature>
<feature type="region of interest" description="Disordered" evidence="2">
    <location>
        <begin position="1026"/>
        <end position="1050"/>
    </location>
</feature>
<feature type="compositionally biased region" description="Polar residues" evidence="2">
    <location>
        <begin position="323"/>
        <end position="352"/>
    </location>
</feature>
<feature type="region of interest" description="Disordered" evidence="2">
    <location>
        <begin position="1514"/>
        <end position="1690"/>
    </location>
</feature>
<feature type="region of interest" description="Disordered" evidence="2">
    <location>
        <begin position="111"/>
        <end position="285"/>
    </location>
</feature>
<dbReference type="Proteomes" id="UP000800040">
    <property type="component" value="Unassembled WGS sequence"/>
</dbReference>
<evidence type="ECO:0000313" key="3">
    <source>
        <dbReference type="EMBL" id="KAF1829285.1"/>
    </source>
</evidence>
<feature type="compositionally biased region" description="Basic and acidic residues" evidence="2">
    <location>
        <begin position="15"/>
        <end position="39"/>
    </location>
</feature>
<proteinExistence type="predicted"/>
<feature type="compositionally biased region" description="Basic and acidic residues" evidence="2">
    <location>
        <begin position="1428"/>
        <end position="1440"/>
    </location>
</feature>
<evidence type="ECO:0000313" key="4">
    <source>
        <dbReference type="Proteomes" id="UP000800040"/>
    </source>
</evidence>
<keyword evidence="1" id="KW-0175">Coiled coil</keyword>
<feature type="coiled-coil region" evidence="1">
    <location>
        <begin position="1208"/>
        <end position="1257"/>
    </location>
</feature>
<keyword evidence="4" id="KW-1185">Reference proteome</keyword>
<evidence type="ECO:0000256" key="2">
    <source>
        <dbReference type="SAM" id="MobiDB-lite"/>
    </source>
</evidence>